<dbReference type="Proteomes" id="UP000509510">
    <property type="component" value="Chromosome V"/>
</dbReference>
<organism evidence="1 2">
    <name type="scientific">Talaromyces rugulosus</name>
    <name type="common">Penicillium rugulosum</name>
    <dbReference type="NCBI Taxonomy" id="121627"/>
    <lineage>
        <taxon>Eukaryota</taxon>
        <taxon>Fungi</taxon>
        <taxon>Dikarya</taxon>
        <taxon>Ascomycota</taxon>
        <taxon>Pezizomycotina</taxon>
        <taxon>Eurotiomycetes</taxon>
        <taxon>Eurotiomycetidae</taxon>
        <taxon>Eurotiales</taxon>
        <taxon>Trichocomaceae</taxon>
        <taxon>Talaromyces</taxon>
        <taxon>Talaromyces sect. Islandici</taxon>
    </lineage>
</organism>
<reference evidence="2" key="1">
    <citation type="submission" date="2020-06" db="EMBL/GenBank/DDBJ databases">
        <title>A chromosome-scale genome assembly of Talaromyces rugulosus W13939.</title>
        <authorList>
            <person name="Wang B."/>
            <person name="Guo L."/>
            <person name="Ye K."/>
            <person name="Wang L."/>
        </authorList>
    </citation>
    <scope>NUCLEOTIDE SEQUENCE [LARGE SCALE GENOMIC DNA]</scope>
    <source>
        <strain evidence="2">W13939</strain>
    </source>
</reference>
<proteinExistence type="predicted"/>
<dbReference type="KEGG" id="trg:TRUGW13939_08795"/>
<evidence type="ECO:0000313" key="2">
    <source>
        <dbReference type="Proteomes" id="UP000509510"/>
    </source>
</evidence>
<protein>
    <submittedName>
        <fullName evidence="1">Uncharacterized protein</fullName>
    </submittedName>
</protein>
<sequence length="335" mass="38711">MSGTSDTSSTQYVDEFISKKYRSGVKTLQRGINGDSNVRENSIRDVKTRTNVEIRKRALETLKLSEEVASRLEVQVDKLFEIASGGLGYIETLHQNPGNQVARDHLEDISVRLRRFCTDNSYPELFFEGIPERPIKTEEQGHFAKKAFFKPKDEKTKQKWKEEGEKPKYQLLTFQEPKDYGEKKMGIKYTKDFFNKYHTAFLWVYRKEARTQTGRTMPQEICIVAFDYDGKKWWDVFSQSAYDLGEAPSYRLSLGQDGNYSSNQKQISTPTEIKSLPSNLRGEILKEVDDKVKTMQDGFQKTLDELTKTISSLHELVANLTRRQISPISPVEEEL</sequence>
<dbReference type="EMBL" id="CP055902">
    <property type="protein sequence ID" value="QKX61643.1"/>
    <property type="molecule type" value="Genomic_DNA"/>
</dbReference>
<gene>
    <name evidence="1" type="ORF">TRUGW13939_08795</name>
</gene>
<dbReference type="RefSeq" id="XP_035347817.1">
    <property type="nucleotide sequence ID" value="XM_035491924.1"/>
</dbReference>
<name>A0A7H8RAL9_TALRU</name>
<evidence type="ECO:0000313" key="1">
    <source>
        <dbReference type="EMBL" id="QKX61643.1"/>
    </source>
</evidence>
<dbReference type="AlphaFoldDB" id="A0A7H8RAL9"/>
<accession>A0A7H8RAL9</accession>
<keyword evidence="2" id="KW-1185">Reference proteome</keyword>
<dbReference type="GeneID" id="55996283"/>